<feature type="transmembrane region" description="Helical" evidence="3">
    <location>
        <begin position="262"/>
        <end position="278"/>
    </location>
</feature>
<gene>
    <name evidence="5" type="ORF">GBAR_LOCUS31866</name>
</gene>
<evidence type="ECO:0000313" key="5">
    <source>
        <dbReference type="EMBL" id="CAI8058596.1"/>
    </source>
</evidence>
<dbReference type="InterPro" id="IPR020846">
    <property type="entry name" value="MFS_dom"/>
</dbReference>
<dbReference type="PANTHER" id="PTHR11360:SF284">
    <property type="entry name" value="EG:103B4.3 PROTEIN-RELATED"/>
    <property type="match status" value="1"/>
</dbReference>
<keyword evidence="3" id="KW-1133">Transmembrane helix</keyword>
<dbReference type="InterPro" id="IPR011701">
    <property type="entry name" value="MFS"/>
</dbReference>
<dbReference type="Proteomes" id="UP001174909">
    <property type="component" value="Unassembled WGS sequence"/>
</dbReference>
<feature type="region of interest" description="Disordered" evidence="2">
    <location>
        <begin position="121"/>
        <end position="164"/>
    </location>
</feature>
<dbReference type="AlphaFoldDB" id="A0AA35U421"/>
<feature type="transmembrane region" description="Helical" evidence="3">
    <location>
        <begin position="240"/>
        <end position="256"/>
    </location>
</feature>
<keyword evidence="3" id="KW-0472">Membrane</keyword>
<dbReference type="PANTHER" id="PTHR11360">
    <property type="entry name" value="MONOCARBOXYLATE TRANSPORTER"/>
    <property type="match status" value="1"/>
</dbReference>
<name>A0AA35U421_GEOBA</name>
<feature type="transmembrane region" description="Helical" evidence="3">
    <location>
        <begin position="330"/>
        <end position="349"/>
    </location>
</feature>
<feature type="compositionally biased region" description="Basic and acidic residues" evidence="2">
    <location>
        <begin position="144"/>
        <end position="163"/>
    </location>
</feature>
<feature type="transmembrane region" description="Helical" evidence="3">
    <location>
        <begin position="213"/>
        <end position="233"/>
    </location>
</feature>
<dbReference type="Gene3D" id="1.20.1250.20">
    <property type="entry name" value="MFS general substrate transporter like domains"/>
    <property type="match status" value="2"/>
</dbReference>
<dbReference type="InterPro" id="IPR050327">
    <property type="entry name" value="Proton-linked_MCT"/>
</dbReference>
<sequence>MTIATVPLYHAMAVWSVALESHFGWSRGQLGLALTFTRIEGGLMGPLEGYLTDRLGARRMIFIGLIVLGIGFLIFAGVQSLWMFYVAFIVMALGQGLGSWLPLMTTINNWFIRNRPQDYGQLPDGDPPAPTPPATEEVTAPSGRADRPRPADTARRPAPHDDGDLTAAEALKTPAFWLISFGHGFTSMVILAIMTHLGLLLKDEGFDVQTTGWIVVVYTATAMVFQLVGGYMGDRWPKNIALFVFTSIQAAAVVVLTLASSLLMFYLFAVLFGIGFGGRNPLTTAIRGEYFGRTSFGRILGLSTVPMNVLLLIGSPMAGYMRDIQDSYDMAFLILAGFNFLGGVLFLFARKPRVEARR</sequence>
<evidence type="ECO:0000256" key="3">
    <source>
        <dbReference type="SAM" id="Phobius"/>
    </source>
</evidence>
<comment type="subcellular location">
    <subcellularLocation>
        <location evidence="1">Membrane</location>
        <topology evidence="1">Multi-pass membrane protein</topology>
    </subcellularLocation>
</comment>
<organism evidence="5 6">
    <name type="scientific">Geodia barretti</name>
    <name type="common">Barrett's horny sponge</name>
    <dbReference type="NCBI Taxonomy" id="519541"/>
    <lineage>
        <taxon>Eukaryota</taxon>
        <taxon>Metazoa</taxon>
        <taxon>Porifera</taxon>
        <taxon>Demospongiae</taxon>
        <taxon>Heteroscleromorpha</taxon>
        <taxon>Tetractinellida</taxon>
        <taxon>Astrophorina</taxon>
        <taxon>Geodiidae</taxon>
        <taxon>Geodia</taxon>
    </lineage>
</organism>
<comment type="caution">
    <text evidence="5">The sequence shown here is derived from an EMBL/GenBank/DDBJ whole genome shotgun (WGS) entry which is preliminary data.</text>
</comment>
<feature type="transmembrane region" description="Helical" evidence="3">
    <location>
        <begin position="84"/>
        <end position="103"/>
    </location>
</feature>
<evidence type="ECO:0000256" key="1">
    <source>
        <dbReference type="ARBA" id="ARBA00004141"/>
    </source>
</evidence>
<reference evidence="5" key="1">
    <citation type="submission" date="2023-03" db="EMBL/GenBank/DDBJ databases">
        <authorList>
            <person name="Steffen K."/>
            <person name="Cardenas P."/>
        </authorList>
    </citation>
    <scope>NUCLEOTIDE SEQUENCE</scope>
</reference>
<dbReference type="EMBL" id="CASHTH010004532">
    <property type="protein sequence ID" value="CAI8058596.1"/>
    <property type="molecule type" value="Genomic_DNA"/>
</dbReference>
<accession>A0AA35U421</accession>
<evidence type="ECO:0000313" key="6">
    <source>
        <dbReference type="Proteomes" id="UP001174909"/>
    </source>
</evidence>
<proteinExistence type="predicted"/>
<evidence type="ECO:0000256" key="2">
    <source>
        <dbReference type="SAM" id="MobiDB-lite"/>
    </source>
</evidence>
<feature type="transmembrane region" description="Helical" evidence="3">
    <location>
        <begin position="60"/>
        <end position="78"/>
    </location>
</feature>
<keyword evidence="6" id="KW-1185">Reference proteome</keyword>
<dbReference type="GO" id="GO:0022857">
    <property type="term" value="F:transmembrane transporter activity"/>
    <property type="evidence" value="ECO:0007669"/>
    <property type="project" value="InterPro"/>
</dbReference>
<feature type="transmembrane region" description="Helical" evidence="3">
    <location>
        <begin position="299"/>
        <end position="318"/>
    </location>
</feature>
<dbReference type="PROSITE" id="PS50850">
    <property type="entry name" value="MFS"/>
    <property type="match status" value="1"/>
</dbReference>
<feature type="domain" description="Major facilitator superfamily (MFS) profile" evidence="4">
    <location>
        <begin position="172"/>
        <end position="358"/>
    </location>
</feature>
<feature type="transmembrane region" description="Helical" evidence="3">
    <location>
        <begin position="175"/>
        <end position="201"/>
    </location>
</feature>
<dbReference type="Pfam" id="PF07690">
    <property type="entry name" value="MFS_1"/>
    <property type="match status" value="2"/>
</dbReference>
<protein>
    <submittedName>
        <fullName evidence="5">L-lactate transporter</fullName>
    </submittedName>
</protein>
<keyword evidence="3" id="KW-0812">Transmembrane</keyword>
<dbReference type="GO" id="GO:0016020">
    <property type="term" value="C:membrane"/>
    <property type="evidence" value="ECO:0007669"/>
    <property type="project" value="UniProtKB-SubCell"/>
</dbReference>
<dbReference type="InterPro" id="IPR036259">
    <property type="entry name" value="MFS_trans_sf"/>
</dbReference>
<evidence type="ECO:0000259" key="4">
    <source>
        <dbReference type="PROSITE" id="PS50850"/>
    </source>
</evidence>
<dbReference type="SUPFAM" id="SSF103473">
    <property type="entry name" value="MFS general substrate transporter"/>
    <property type="match status" value="2"/>
</dbReference>